<gene>
    <name evidence="1" type="ORF">OPT61_g6877</name>
</gene>
<comment type="caution">
    <text evidence="1">The sequence shown here is derived from an EMBL/GenBank/DDBJ whole genome shotgun (WGS) entry which is preliminary data.</text>
</comment>
<evidence type="ECO:0000313" key="2">
    <source>
        <dbReference type="Proteomes" id="UP001153331"/>
    </source>
</evidence>
<reference evidence="1" key="1">
    <citation type="submission" date="2022-11" db="EMBL/GenBank/DDBJ databases">
        <title>Genome Sequence of Boeremia exigua.</title>
        <authorList>
            <person name="Buettner E."/>
        </authorList>
    </citation>
    <scope>NUCLEOTIDE SEQUENCE</scope>
    <source>
        <strain evidence="1">CU02</strain>
    </source>
</reference>
<name>A0ACC2I4E9_9PLEO</name>
<dbReference type="Proteomes" id="UP001153331">
    <property type="component" value="Unassembled WGS sequence"/>
</dbReference>
<dbReference type="EMBL" id="JAPHNI010000522">
    <property type="protein sequence ID" value="KAJ8110227.1"/>
    <property type="molecule type" value="Genomic_DNA"/>
</dbReference>
<keyword evidence="2" id="KW-1185">Reference proteome</keyword>
<evidence type="ECO:0000313" key="1">
    <source>
        <dbReference type="EMBL" id="KAJ8110227.1"/>
    </source>
</evidence>
<sequence>MSTTSVPRATPSTTSSSLPDADDTPTGNVMNVNKPDTYHGDRAKLDDWLLQWDLFFMFQGSRIKPFIQQANAGEAPDEVDAWISDFNQFKEKIKTIFGVLNEPTTARRDIQRIKQTRSAADYAADFQQIAANTDWDDTALMTMFCQGLKPKVKEELMRTGASTDTLDQLIDTAIDIDIKLYKLQQELRDDPRAREVLTKDVGRLIEDPTCPEDSNKEYIVTKQPATPQLTPVDDTPQAITKQALLEQQQRVVDAVQRTLDQGYVAEEDCYLPGTAVMLEQLDKQFDTDELTLEDWKEITGLQLSQEAETESDDEEPQAALSPAERARTWLSDDRSRQQYDAQLRHTELSDLLQTIATTDTTTCYGTYAHTTTATYTATQKSSNDDSLHQTNYAQGNGGSSTRGKPNDTNRTHRLIKLSVVVNGLAIKALLDSGAQSNYISREAARRSSTHEWEKETTYRLRVANGQPMLGEEEIHLEARQVPLKIQNYEELIDLDILGTAAHNVILGLPYISSNYKTRQDRAVDCADAELPTGHKAAVKEKTKNGATPAIPDVYRQEYIQDNLKKGFIRPSESPAGFPILFVLKKDGKLRPCINYQKLNDITIKNQYLLPNISELQDQLSGAMYFTALDLRGAYNLIRMKEGEEWKTAFRTRYGHYEYTVMLFGLTNAPATCQALINNVLRAHLDRTVVAYLDDILVYSKTLEEHIVHVKEVLECLKQADLQLKPEKCEWHKEEVEFLGFVVGRYRVKISKDKTQVVKDWLTPTNVKGIQEFLGTRRALRCARQGALSYCLSTTTLEICWSELLGQYKFKILYTPGKDNRRADALSRRHDLAGEKSINRFAILGINDDRLLGPSQQLNNTMTVQQEKGIPTNVPEELQEEIISRHYDNTLHRHPRITQTIKLIRQHYKFSNIKDKVTKYIKNCVQCQQNKHSTHAKYGEMQAIEPPTAPWTNITMDFVTQLPISKDLVTGYNYDSIFVVVDRFTKAAEFVPFRHSYTAEQLARVFLDRIVRHHGIPESIISDRDKLFTSNYWTTLLAAIGTKKKLSTAYHPQTDGQTEQVNQTMETYLRIYCNQQQDN</sequence>
<protein>
    <submittedName>
        <fullName evidence="1">Uncharacterized protein</fullName>
    </submittedName>
</protein>
<accession>A0ACC2I4E9</accession>
<organism evidence="1 2">
    <name type="scientific">Boeremia exigua</name>
    <dbReference type="NCBI Taxonomy" id="749465"/>
    <lineage>
        <taxon>Eukaryota</taxon>
        <taxon>Fungi</taxon>
        <taxon>Dikarya</taxon>
        <taxon>Ascomycota</taxon>
        <taxon>Pezizomycotina</taxon>
        <taxon>Dothideomycetes</taxon>
        <taxon>Pleosporomycetidae</taxon>
        <taxon>Pleosporales</taxon>
        <taxon>Pleosporineae</taxon>
        <taxon>Didymellaceae</taxon>
        <taxon>Boeremia</taxon>
    </lineage>
</organism>
<proteinExistence type="predicted"/>